<proteinExistence type="predicted"/>
<reference evidence="1 2" key="1">
    <citation type="submission" date="2016-03" db="EMBL/GenBank/DDBJ databases">
        <title>Choanephora cucurbitarum.</title>
        <authorList>
            <person name="Min B."/>
            <person name="Park H."/>
            <person name="Park J.-H."/>
            <person name="Shin H.-D."/>
            <person name="Choi I.-G."/>
        </authorList>
    </citation>
    <scope>NUCLEOTIDE SEQUENCE [LARGE SCALE GENOMIC DNA]</scope>
    <source>
        <strain evidence="1 2">KUS-F28377</strain>
    </source>
</reference>
<dbReference type="EMBL" id="LUGH01002727">
    <property type="protein sequence ID" value="OBZ65337.1"/>
    <property type="molecule type" value="Genomic_DNA"/>
</dbReference>
<dbReference type="InParanoid" id="A0A1C7LN12"/>
<name>A0A1C7LN12_9FUNG</name>
<evidence type="ECO:0000313" key="1">
    <source>
        <dbReference type="EMBL" id="OBZ65337.1"/>
    </source>
</evidence>
<feature type="non-terminal residue" evidence="1">
    <location>
        <position position="1"/>
    </location>
</feature>
<evidence type="ECO:0000313" key="2">
    <source>
        <dbReference type="Proteomes" id="UP000093000"/>
    </source>
</evidence>
<keyword evidence="2" id="KW-1185">Reference proteome</keyword>
<protein>
    <submittedName>
        <fullName evidence="1">Uncharacterized protein</fullName>
    </submittedName>
</protein>
<gene>
    <name evidence="1" type="ORF">A0J61_11935</name>
</gene>
<comment type="caution">
    <text evidence="1">The sequence shown here is derived from an EMBL/GenBank/DDBJ whole genome shotgun (WGS) entry which is preliminary data.</text>
</comment>
<sequence>IPFEYFVKQLESGYIFLSSTMESIISVFFGVCFPHTVEYNKEDGIEKFYMAVYEPSKA</sequence>
<dbReference type="Proteomes" id="UP000093000">
    <property type="component" value="Unassembled WGS sequence"/>
</dbReference>
<organism evidence="1 2">
    <name type="scientific">Choanephora cucurbitarum</name>
    <dbReference type="NCBI Taxonomy" id="101091"/>
    <lineage>
        <taxon>Eukaryota</taxon>
        <taxon>Fungi</taxon>
        <taxon>Fungi incertae sedis</taxon>
        <taxon>Mucoromycota</taxon>
        <taxon>Mucoromycotina</taxon>
        <taxon>Mucoromycetes</taxon>
        <taxon>Mucorales</taxon>
        <taxon>Mucorineae</taxon>
        <taxon>Choanephoraceae</taxon>
        <taxon>Choanephoroideae</taxon>
        <taxon>Choanephora</taxon>
    </lineage>
</organism>
<dbReference type="AlphaFoldDB" id="A0A1C7LN12"/>
<accession>A0A1C7LN12</accession>